<proteinExistence type="predicted"/>
<evidence type="ECO:0000313" key="3">
    <source>
        <dbReference type="Proteomes" id="UP000509371"/>
    </source>
</evidence>
<keyword evidence="1" id="KW-0175">Coiled coil</keyword>
<dbReference type="NCBIfam" id="TIGR04176">
    <property type="entry name" value="MarR_EPS"/>
    <property type="match status" value="1"/>
</dbReference>
<accession>A0A859CZ59</accession>
<dbReference type="Gene3D" id="1.10.10.10">
    <property type="entry name" value="Winged helix-like DNA-binding domain superfamily/Winged helix DNA-binding domain"/>
    <property type="match status" value="1"/>
</dbReference>
<dbReference type="InterPro" id="IPR011991">
    <property type="entry name" value="ArsR-like_HTH"/>
</dbReference>
<dbReference type="RefSeq" id="WP_176336293.1">
    <property type="nucleotide sequence ID" value="NZ_BAAAEF010000032.1"/>
</dbReference>
<dbReference type="InterPro" id="IPR036388">
    <property type="entry name" value="WH-like_DNA-bd_sf"/>
</dbReference>
<dbReference type="Proteomes" id="UP000509371">
    <property type="component" value="Chromosome"/>
</dbReference>
<evidence type="ECO:0000313" key="2">
    <source>
        <dbReference type="EMBL" id="QKK81976.1"/>
    </source>
</evidence>
<feature type="coiled-coil region" evidence="1">
    <location>
        <begin position="83"/>
        <end position="110"/>
    </location>
</feature>
<dbReference type="InterPro" id="IPR036390">
    <property type="entry name" value="WH_DNA-bd_sf"/>
</dbReference>
<sequence length="115" mass="13422">MLTDEYRYKILKELQQDPDISQRELAKRLDISLGKANFCLKALIEKGLVKAENFKSSTNKVGYLYLLTPRGIEEKVSITQSFLQRKLNEHEALEKEIKSLRVEIKNNKQQKQNLV</sequence>
<name>A0A859CZ59_9GAMM</name>
<dbReference type="AlphaFoldDB" id="A0A859CZ59"/>
<reference evidence="2 3" key="1">
    <citation type="submission" date="2020-06" db="EMBL/GenBank/DDBJ databases">
        <authorList>
            <person name="Voronona O.L."/>
            <person name="Aksenova E.I."/>
            <person name="Kunda M.S."/>
            <person name="Semenov A.N."/>
            <person name="Ryzhova N."/>
        </authorList>
    </citation>
    <scope>NUCLEOTIDE SEQUENCE [LARGE SCALE GENOMIC DNA]</scope>
    <source>
        <strain evidence="2 3">MPKMM3633</strain>
    </source>
</reference>
<dbReference type="CDD" id="cd00090">
    <property type="entry name" value="HTH_ARSR"/>
    <property type="match status" value="1"/>
</dbReference>
<dbReference type="KEGG" id="mpri:MP3633_3249"/>
<dbReference type="InterPro" id="IPR026433">
    <property type="entry name" value="MarR_EPS"/>
</dbReference>
<protein>
    <submittedName>
        <fullName evidence="2">MarR family transcriptional regulator</fullName>
    </submittedName>
</protein>
<evidence type="ECO:0000256" key="1">
    <source>
        <dbReference type="SAM" id="Coils"/>
    </source>
</evidence>
<gene>
    <name evidence="2" type="ORF">MP3633_3249</name>
</gene>
<dbReference type="SUPFAM" id="SSF46785">
    <property type="entry name" value="Winged helix' DNA-binding domain"/>
    <property type="match status" value="1"/>
</dbReference>
<dbReference type="GO" id="GO:0006355">
    <property type="term" value="P:regulation of DNA-templated transcription"/>
    <property type="evidence" value="ECO:0007669"/>
    <property type="project" value="UniProtKB-ARBA"/>
</dbReference>
<organism evidence="2 3">
    <name type="scientific">Marinomonas primoryensis</name>
    <dbReference type="NCBI Taxonomy" id="178399"/>
    <lineage>
        <taxon>Bacteria</taxon>
        <taxon>Pseudomonadati</taxon>
        <taxon>Pseudomonadota</taxon>
        <taxon>Gammaproteobacteria</taxon>
        <taxon>Oceanospirillales</taxon>
        <taxon>Oceanospirillaceae</taxon>
        <taxon>Marinomonas</taxon>
    </lineage>
</organism>
<dbReference type="Pfam" id="PF13412">
    <property type="entry name" value="HTH_24"/>
    <property type="match status" value="1"/>
</dbReference>
<dbReference type="EMBL" id="CP054301">
    <property type="protein sequence ID" value="QKK81976.1"/>
    <property type="molecule type" value="Genomic_DNA"/>
</dbReference>